<accession>A0A8R1YAY0</accession>
<dbReference type="Proteomes" id="UP000005239">
    <property type="component" value="Unassembled WGS sequence"/>
</dbReference>
<dbReference type="InterPro" id="IPR017907">
    <property type="entry name" value="Znf_RING_CS"/>
</dbReference>
<dbReference type="InterPro" id="IPR013083">
    <property type="entry name" value="Znf_RING/FYVE/PHD"/>
</dbReference>
<evidence type="ECO:0000313" key="2">
    <source>
        <dbReference type="Proteomes" id="UP000005239"/>
    </source>
</evidence>
<evidence type="ECO:0000313" key="1">
    <source>
        <dbReference type="EnsemblMetazoa" id="PPA13113.1"/>
    </source>
</evidence>
<accession>A0A2A6BJJ8</accession>
<dbReference type="PANTHER" id="PTHR16450:SF1">
    <property type="entry name" value="PROTEIN CBG12045"/>
    <property type="match status" value="1"/>
</dbReference>
<sequence length="233" mass="27118">MSRTRRNAQLDQSVLQWKKVKDNEELKKENEWLRMQLEEKEEEERRANQKARNRSEQLTVEEAWRAKGLHDLILKKYMLHKKRKECLVLEQGLRDLSTALVAHDRSIKKKTDELEEAEEWAEIVKGERIAAAIALNSHKYEEQRQYARDCSSCNAINPLTRLLMVNCSHAICGLCVEQLHGESASLEIICPECGIISKPVTILELQKDVQYSPQKRSNYIEEVSIPSKRCKSF</sequence>
<dbReference type="PROSITE" id="PS50089">
    <property type="entry name" value="ZF_RING_2"/>
    <property type="match status" value="1"/>
</dbReference>
<keyword evidence="2" id="KW-1185">Reference proteome</keyword>
<protein>
    <submittedName>
        <fullName evidence="1">RING-type domain-containing protein</fullName>
    </submittedName>
</protein>
<reference evidence="2" key="1">
    <citation type="journal article" date="2008" name="Nat. Genet.">
        <title>The Pristionchus pacificus genome provides a unique perspective on nematode lifestyle and parasitism.</title>
        <authorList>
            <person name="Dieterich C."/>
            <person name="Clifton S.W."/>
            <person name="Schuster L.N."/>
            <person name="Chinwalla A."/>
            <person name="Delehaunty K."/>
            <person name="Dinkelacker I."/>
            <person name="Fulton L."/>
            <person name="Fulton R."/>
            <person name="Godfrey J."/>
            <person name="Minx P."/>
            <person name="Mitreva M."/>
            <person name="Roeseler W."/>
            <person name="Tian H."/>
            <person name="Witte H."/>
            <person name="Yang S.P."/>
            <person name="Wilson R.K."/>
            <person name="Sommer R.J."/>
        </authorList>
    </citation>
    <scope>NUCLEOTIDE SEQUENCE [LARGE SCALE GENOMIC DNA]</scope>
    <source>
        <strain evidence="2">PS312</strain>
    </source>
</reference>
<organism evidence="1 2">
    <name type="scientific">Pristionchus pacificus</name>
    <name type="common">Parasitic nematode worm</name>
    <dbReference type="NCBI Taxonomy" id="54126"/>
    <lineage>
        <taxon>Eukaryota</taxon>
        <taxon>Metazoa</taxon>
        <taxon>Ecdysozoa</taxon>
        <taxon>Nematoda</taxon>
        <taxon>Chromadorea</taxon>
        <taxon>Rhabditida</taxon>
        <taxon>Rhabditina</taxon>
        <taxon>Diplogasteromorpha</taxon>
        <taxon>Diplogasteroidea</taxon>
        <taxon>Neodiplogasteridae</taxon>
        <taxon>Pristionchus</taxon>
    </lineage>
</organism>
<dbReference type="PANTHER" id="PTHR16450">
    <property type="entry name" value="RING FINGER PROTEIN 186"/>
    <property type="match status" value="1"/>
</dbReference>
<name>A0A2A6BJJ8_PRIPA</name>
<dbReference type="PROSITE" id="PS00518">
    <property type="entry name" value="ZF_RING_1"/>
    <property type="match status" value="1"/>
</dbReference>
<dbReference type="SUPFAM" id="SSF57850">
    <property type="entry name" value="RING/U-box"/>
    <property type="match status" value="1"/>
</dbReference>
<reference evidence="1" key="2">
    <citation type="submission" date="2022-06" db="UniProtKB">
        <authorList>
            <consortium name="EnsemblMetazoa"/>
        </authorList>
    </citation>
    <scope>IDENTIFICATION</scope>
    <source>
        <strain evidence="1">PS312</strain>
    </source>
</reference>
<dbReference type="InterPro" id="IPR001841">
    <property type="entry name" value="Znf_RING"/>
</dbReference>
<dbReference type="EnsemblMetazoa" id="PPA13113.1">
    <property type="protein sequence ID" value="PPA13113.1"/>
    <property type="gene ID" value="WBGene00102667"/>
</dbReference>
<dbReference type="AlphaFoldDB" id="A0A2A6BJJ8"/>
<gene>
    <name evidence="1" type="primary">WBGene00102667</name>
</gene>
<proteinExistence type="predicted"/>
<dbReference type="Gene3D" id="3.30.40.10">
    <property type="entry name" value="Zinc/RING finger domain, C3HC4 (zinc finger)"/>
    <property type="match status" value="1"/>
</dbReference>